<reference evidence="1" key="1">
    <citation type="submission" date="2022-08" db="EMBL/GenBank/DDBJ databases">
        <title>Genome Sequence of Fusarium decemcellulare.</title>
        <authorList>
            <person name="Buettner E."/>
        </authorList>
    </citation>
    <scope>NUCLEOTIDE SEQUENCE</scope>
    <source>
        <strain evidence="1">Babe19</strain>
    </source>
</reference>
<dbReference type="Proteomes" id="UP001148629">
    <property type="component" value="Unassembled WGS sequence"/>
</dbReference>
<accession>A0ACC1S1H8</accession>
<evidence type="ECO:0000313" key="2">
    <source>
        <dbReference type="Proteomes" id="UP001148629"/>
    </source>
</evidence>
<sequence>MRTRHARQACEPCRRRKVRCDTGRPGCGNCRASELACEYSSQRKKRGPKPRTSSATESRKDKDDPDSSTILEPTNIQAEPNLSAQVPSSLASPAPAQCLIQSPPVAGPFPQEDTTSTSPTSQPHGRAQQIHEALMTELKSQVQPLGDMAKEYINTCMLSFFPSIPVVHPPTLRRNSRLLEPSSQHLFQKFASSNEVSPDPSLQASVMRDFAHLTAVFACVSCRIRQTLEASRGEALIMAFLTASRDMLTCCEDWDISHANSSSLVIRMCHSAALHHLGKTRASWLVMGQGIRLAMDMRLYDEDSYRSLDPLESKLRRNIFGMLRTSDMSASILNNRPLSFHDICLDETYLPVKIDNDFSLLAEEESPFEPPYEQQVHEGFYLCQQLWKTATDIIVDTRLLSCSNGPSMFQLDTQDPTQKRIMHSYMDFCGIIDLLPVWLRNPENHIASSEEATDFQRRTFWQQRADIVVTYHCLRLTLLQRAANKGLCALLGLISDPSMLDLRKLEVASDLASAVASIPFQALQANGEPLVEKLRQVGVILLEIAHQNENVAIFSRARSLLPTIIDIIARLDSRVSDELNTHPSNAINRPEQLSLKGASMVRMPLDTGHFMVGAAGLFAPTIRHHKGKFYVICTNFLEFKQPFQPQNFIISCTNIWAGDWSDPVYIPFYGIDPSLFFDDDGRVYFQGCYTIDRSRQPSCTIKQFEIDVDTGKQLSDEREIWGGHAKYDTEGPHIYKIGKWYYLVVAEGGTFEHHMLCISRSEDIWGPYEDYEGNPILTADGTDEYIQNLGHGELFQDGDGQWWVVALGVRNENEGEPLGKDNFVAPLGRESFLAPVGWPEGGWPKIIQPTMKFLAKPIKAADGLPGFIAPDNVGNLFIRTPDLSKYHVPEDNGSSLILRPSLSNLSTPTGTSTFLGRRQLSLKSVATAALDITNLQKGIEAGLALYKDHLRHVSMSYSSITSEVTCRAMSLDMDNELLGQASVGVETQKLQFRIVASPNKWTFLTQGTPEMEASGDENWVEVGSIETWKLAAREMTGPLFGVFAHALDEQTEPVAVTFPQFTIDDNRH</sequence>
<evidence type="ECO:0000313" key="1">
    <source>
        <dbReference type="EMBL" id="KAJ3529808.1"/>
    </source>
</evidence>
<organism evidence="1 2">
    <name type="scientific">Fusarium decemcellulare</name>
    <dbReference type="NCBI Taxonomy" id="57161"/>
    <lineage>
        <taxon>Eukaryota</taxon>
        <taxon>Fungi</taxon>
        <taxon>Dikarya</taxon>
        <taxon>Ascomycota</taxon>
        <taxon>Pezizomycotina</taxon>
        <taxon>Sordariomycetes</taxon>
        <taxon>Hypocreomycetidae</taxon>
        <taxon>Hypocreales</taxon>
        <taxon>Nectriaceae</taxon>
        <taxon>Fusarium</taxon>
        <taxon>Fusarium decemcellulare species complex</taxon>
    </lineage>
</organism>
<keyword evidence="2" id="KW-1185">Reference proteome</keyword>
<gene>
    <name evidence="1" type="ORF">NM208_g9595</name>
</gene>
<dbReference type="EMBL" id="JANRMS010001244">
    <property type="protein sequence ID" value="KAJ3529808.1"/>
    <property type="molecule type" value="Genomic_DNA"/>
</dbReference>
<protein>
    <submittedName>
        <fullName evidence="1">Uncharacterized protein</fullName>
    </submittedName>
</protein>
<proteinExistence type="predicted"/>
<comment type="caution">
    <text evidence="1">The sequence shown here is derived from an EMBL/GenBank/DDBJ whole genome shotgun (WGS) entry which is preliminary data.</text>
</comment>
<name>A0ACC1S1H8_9HYPO</name>